<dbReference type="OrthoDB" id="5290982at2"/>
<dbReference type="Gene3D" id="2.60.200.20">
    <property type="match status" value="1"/>
</dbReference>
<evidence type="ECO:0000313" key="2">
    <source>
        <dbReference type="Proteomes" id="UP000012040"/>
    </source>
</evidence>
<dbReference type="STRING" id="1184267.A11Q_29"/>
<dbReference type="KEGG" id="bex:A11Q_29"/>
<evidence type="ECO:0000313" key="1">
    <source>
        <dbReference type="EMBL" id="AGH94249.1"/>
    </source>
</evidence>
<protein>
    <recommendedName>
        <fullName evidence="3">FHA domain-containing protein</fullName>
    </recommendedName>
</protein>
<reference evidence="1 2" key="1">
    <citation type="journal article" date="2013" name="ISME J.">
        <title>By their genes ye shall know them: genomic signatures of predatory bacteria.</title>
        <authorList>
            <person name="Pasternak Z."/>
            <person name="Pietrokovski S."/>
            <person name="Rotem O."/>
            <person name="Gophna U."/>
            <person name="Lurie-Weinberger M.N."/>
            <person name="Jurkevitch E."/>
        </authorList>
    </citation>
    <scope>NUCLEOTIDE SEQUENCE [LARGE SCALE GENOMIC DNA]</scope>
    <source>
        <strain evidence="1 2">JSS</strain>
    </source>
</reference>
<dbReference type="AlphaFoldDB" id="M4VME1"/>
<evidence type="ECO:0008006" key="3">
    <source>
        <dbReference type="Google" id="ProtNLM"/>
    </source>
</evidence>
<dbReference type="HOGENOM" id="CLU_1192915_0_0_7"/>
<dbReference type="Proteomes" id="UP000012040">
    <property type="component" value="Chromosome"/>
</dbReference>
<organism evidence="1 2">
    <name type="scientific">Pseudobdellovibrio exovorus JSS</name>
    <dbReference type="NCBI Taxonomy" id="1184267"/>
    <lineage>
        <taxon>Bacteria</taxon>
        <taxon>Pseudomonadati</taxon>
        <taxon>Bdellovibrionota</taxon>
        <taxon>Bdellovibrionia</taxon>
        <taxon>Bdellovibrionales</taxon>
        <taxon>Pseudobdellovibrionaceae</taxon>
        <taxon>Pseudobdellovibrio</taxon>
    </lineage>
</organism>
<proteinExistence type="predicted"/>
<sequence>MRLELEVLDGDHKGKRISLKNGLQLGRQQGYGQEAFAFTDSEMAELHAVIALDSKKQWNIECLAPSRMRLGFEEVDRATLIQGLVFHLGQTGFKVVEHVRSLKGTNWVEDFKDWLENNPARQTSTEIFFFLHPVRLSFTQGPQYEDVYTLSYGPRELGYNSLDLNLKDPASPPRVARFFQIGDKAYIENLCGDKATINGQPFDQHVINNGDFLRVSSSTIELSILI</sequence>
<name>M4VME1_9BACT</name>
<dbReference type="PATRIC" id="fig|1184267.3.peg.31"/>
<dbReference type="RefSeq" id="WP_015468739.1">
    <property type="nucleotide sequence ID" value="NC_020813.1"/>
</dbReference>
<dbReference type="eggNOG" id="COG1716">
    <property type="taxonomic scope" value="Bacteria"/>
</dbReference>
<accession>M4VME1</accession>
<keyword evidence="2" id="KW-1185">Reference proteome</keyword>
<gene>
    <name evidence="1" type="ORF">A11Q_29</name>
</gene>
<dbReference type="EMBL" id="CP003537">
    <property type="protein sequence ID" value="AGH94249.1"/>
    <property type="molecule type" value="Genomic_DNA"/>
</dbReference>